<accession>A0A0C3J1N0</accession>
<gene>
    <name evidence="1" type="ORF">M404DRAFT_629584</name>
</gene>
<evidence type="ECO:0000313" key="1">
    <source>
        <dbReference type="EMBL" id="KIO02988.1"/>
    </source>
</evidence>
<dbReference type="Proteomes" id="UP000054217">
    <property type="component" value="Unassembled WGS sequence"/>
</dbReference>
<protein>
    <submittedName>
        <fullName evidence="1">Uncharacterized protein</fullName>
    </submittedName>
</protein>
<dbReference type="InParanoid" id="A0A0C3J1N0"/>
<sequence length="205" mass="22890">MGRYEPTVQEIFTIRSYCLLHSPYELVDIILDEACHWAHSTVTVKYPACADSWYLADHMYITQTGQTDLLDPKDPSDDTLGIQNAKSCCLSVENCADVDGVREDTMPDDKLKKHGRIVRFDQASGDGFVSEVVDGSYPPPHVTQLKAFSEENNRSYRERFEGCLDWMFAGDIKSNCGERDGVAGQRGIEPMISAEGQCVSEDHIG</sequence>
<proteinExistence type="predicted"/>
<organism evidence="1 2">
    <name type="scientific">Pisolithus tinctorius Marx 270</name>
    <dbReference type="NCBI Taxonomy" id="870435"/>
    <lineage>
        <taxon>Eukaryota</taxon>
        <taxon>Fungi</taxon>
        <taxon>Dikarya</taxon>
        <taxon>Basidiomycota</taxon>
        <taxon>Agaricomycotina</taxon>
        <taxon>Agaricomycetes</taxon>
        <taxon>Agaricomycetidae</taxon>
        <taxon>Boletales</taxon>
        <taxon>Sclerodermatineae</taxon>
        <taxon>Pisolithaceae</taxon>
        <taxon>Pisolithus</taxon>
    </lineage>
</organism>
<keyword evidence="2" id="KW-1185">Reference proteome</keyword>
<evidence type="ECO:0000313" key="2">
    <source>
        <dbReference type="Proteomes" id="UP000054217"/>
    </source>
</evidence>
<reference evidence="1 2" key="1">
    <citation type="submission" date="2014-04" db="EMBL/GenBank/DDBJ databases">
        <authorList>
            <consortium name="DOE Joint Genome Institute"/>
            <person name="Kuo A."/>
            <person name="Kohler A."/>
            <person name="Costa M.D."/>
            <person name="Nagy L.G."/>
            <person name="Floudas D."/>
            <person name="Copeland A."/>
            <person name="Barry K.W."/>
            <person name="Cichocki N."/>
            <person name="Veneault-Fourrey C."/>
            <person name="LaButti K."/>
            <person name="Lindquist E.A."/>
            <person name="Lipzen A."/>
            <person name="Lundell T."/>
            <person name="Morin E."/>
            <person name="Murat C."/>
            <person name="Sun H."/>
            <person name="Tunlid A."/>
            <person name="Henrissat B."/>
            <person name="Grigoriev I.V."/>
            <person name="Hibbett D.S."/>
            <person name="Martin F."/>
            <person name="Nordberg H.P."/>
            <person name="Cantor M.N."/>
            <person name="Hua S.X."/>
        </authorList>
    </citation>
    <scope>NUCLEOTIDE SEQUENCE [LARGE SCALE GENOMIC DNA]</scope>
    <source>
        <strain evidence="1 2">Marx 270</strain>
    </source>
</reference>
<name>A0A0C3J1N0_PISTI</name>
<dbReference type="EMBL" id="KN831978">
    <property type="protein sequence ID" value="KIO02988.1"/>
    <property type="molecule type" value="Genomic_DNA"/>
</dbReference>
<reference evidence="2" key="2">
    <citation type="submission" date="2015-01" db="EMBL/GenBank/DDBJ databases">
        <title>Evolutionary Origins and Diversification of the Mycorrhizal Mutualists.</title>
        <authorList>
            <consortium name="DOE Joint Genome Institute"/>
            <consortium name="Mycorrhizal Genomics Consortium"/>
            <person name="Kohler A."/>
            <person name="Kuo A."/>
            <person name="Nagy L.G."/>
            <person name="Floudas D."/>
            <person name="Copeland A."/>
            <person name="Barry K.W."/>
            <person name="Cichocki N."/>
            <person name="Veneault-Fourrey C."/>
            <person name="LaButti K."/>
            <person name="Lindquist E.A."/>
            <person name="Lipzen A."/>
            <person name="Lundell T."/>
            <person name="Morin E."/>
            <person name="Murat C."/>
            <person name="Riley R."/>
            <person name="Ohm R."/>
            <person name="Sun H."/>
            <person name="Tunlid A."/>
            <person name="Henrissat B."/>
            <person name="Grigoriev I.V."/>
            <person name="Hibbett D.S."/>
            <person name="Martin F."/>
        </authorList>
    </citation>
    <scope>NUCLEOTIDE SEQUENCE [LARGE SCALE GENOMIC DNA]</scope>
    <source>
        <strain evidence="2">Marx 270</strain>
    </source>
</reference>
<dbReference type="AlphaFoldDB" id="A0A0C3J1N0"/>
<dbReference type="HOGENOM" id="CLU_1337980_0_0_1"/>